<protein>
    <submittedName>
        <fullName evidence="2">Uncharacterized protein</fullName>
    </submittedName>
</protein>
<sequence>MVSGPLSNSHGTPLAAAQLDSVLESRLDWLAALAPVGSTVMVASGHGEWGSRASRAVASLVYRVAKRTLLLERRWQTPGLARRRQESHWQQMGQ</sequence>
<proteinExistence type="predicted"/>
<evidence type="ECO:0000313" key="1">
    <source>
        <dbReference type="Proteomes" id="UP000887566"/>
    </source>
</evidence>
<dbReference type="AlphaFoldDB" id="A0A914VUX3"/>
<reference evidence="2" key="1">
    <citation type="submission" date="2022-11" db="UniProtKB">
        <authorList>
            <consortium name="WormBaseParasite"/>
        </authorList>
    </citation>
    <scope>IDENTIFICATION</scope>
</reference>
<accession>A0A914VUX3</accession>
<organism evidence="1 2">
    <name type="scientific">Plectus sambesii</name>
    <dbReference type="NCBI Taxonomy" id="2011161"/>
    <lineage>
        <taxon>Eukaryota</taxon>
        <taxon>Metazoa</taxon>
        <taxon>Ecdysozoa</taxon>
        <taxon>Nematoda</taxon>
        <taxon>Chromadorea</taxon>
        <taxon>Plectida</taxon>
        <taxon>Plectina</taxon>
        <taxon>Plectoidea</taxon>
        <taxon>Plectidae</taxon>
        <taxon>Plectus</taxon>
    </lineage>
</organism>
<dbReference type="Proteomes" id="UP000887566">
    <property type="component" value="Unplaced"/>
</dbReference>
<keyword evidence="1" id="KW-1185">Reference proteome</keyword>
<evidence type="ECO:0000313" key="2">
    <source>
        <dbReference type="WBParaSite" id="PSAMB.scaffold2552size22593.g18222.t1"/>
    </source>
</evidence>
<dbReference type="WBParaSite" id="PSAMB.scaffold2552size22593.g18222.t1">
    <property type="protein sequence ID" value="PSAMB.scaffold2552size22593.g18222.t1"/>
    <property type="gene ID" value="PSAMB.scaffold2552size22593.g18222"/>
</dbReference>
<name>A0A914VUX3_9BILA</name>